<protein>
    <submittedName>
        <fullName evidence="2">Uncharacterized protein</fullName>
    </submittedName>
</protein>
<organism evidence="2 3">
    <name type="scientific">Acidovorax ebreus (strain TPSY)</name>
    <name type="common">Diaphorobacter sp. (strain TPSY)</name>
    <dbReference type="NCBI Taxonomy" id="535289"/>
    <lineage>
        <taxon>Bacteria</taxon>
        <taxon>Pseudomonadati</taxon>
        <taxon>Pseudomonadota</taxon>
        <taxon>Betaproteobacteria</taxon>
        <taxon>Burkholderiales</taxon>
        <taxon>Comamonadaceae</taxon>
        <taxon>Diaphorobacter</taxon>
    </lineage>
</organism>
<evidence type="ECO:0000313" key="3">
    <source>
        <dbReference type="Proteomes" id="UP000000450"/>
    </source>
</evidence>
<proteinExistence type="predicted"/>
<dbReference type="RefSeq" id="WP_015912855.1">
    <property type="nucleotide sequence ID" value="NC_011992.1"/>
</dbReference>
<dbReference type="Proteomes" id="UP000000450">
    <property type="component" value="Chromosome"/>
</dbReference>
<sequence>MRHAVAMILGLLLVLRGLLGDAMAMGVAPATPAQPTIAAAATHHAMASDTHDHGGHDGDHASASAQPHCCDTGGAVHAEHPAGCSACGACHSAFYAPVWAPAFHGRHDSRLQPHPGTHFASATAAQAIKPPIS</sequence>
<dbReference type="AlphaFoldDB" id="A0A9J9Q607"/>
<reference evidence="2 3" key="1">
    <citation type="journal article" date="2010" name="J. Bacteriol.">
        <title>Completed genome sequence of the anaerobic iron-oxidizing bacterium Acidovorax ebreus strain TPSY.</title>
        <authorList>
            <person name="Byrne-Bailey K.G."/>
            <person name="Weber K.A."/>
            <person name="Chair A.H."/>
            <person name="Bose S."/>
            <person name="Knox T."/>
            <person name="Spanbauer T.L."/>
            <person name="Chertkov O."/>
            <person name="Coates J.D."/>
        </authorList>
    </citation>
    <scope>NUCLEOTIDE SEQUENCE [LARGE SCALE GENOMIC DNA]</scope>
    <source>
        <strain evidence="2 3">TPSY</strain>
    </source>
</reference>
<name>A0A9J9Q607_ACIET</name>
<feature type="compositionally biased region" description="Basic and acidic residues" evidence="1">
    <location>
        <begin position="49"/>
        <end position="60"/>
    </location>
</feature>
<dbReference type="KEGG" id="dia:Dtpsy_1211"/>
<evidence type="ECO:0000256" key="1">
    <source>
        <dbReference type="SAM" id="MobiDB-lite"/>
    </source>
</evidence>
<feature type="region of interest" description="Disordered" evidence="1">
    <location>
        <begin position="44"/>
        <end position="63"/>
    </location>
</feature>
<accession>A0A9J9Q607</accession>
<evidence type="ECO:0000313" key="2">
    <source>
        <dbReference type="EMBL" id="ACM32678.1"/>
    </source>
</evidence>
<gene>
    <name evidence="2" type="ordered locus">Dtpsy_1211</name>
</gene>
<dbReference type="EMBL" id="CP001392">
    <property type="protein sequence ID" value="ACM32678.1"/>
    <property type="molecule type" value="Genomic_DNA"/>
</dbReference>
<keyword evidence="3" id="KW-1185">Reference proteome</keyword>